<evidence type="ECO:0000256" key="1">
    <source>
        <dbReference type="SAM" id="MobiDB-lite"/>
    </source>
</evidence>
<protein>
    <submittedName>
        <fullName evidence="2">Uncharacterized protein</fullName>
    </submittedName>
</protein>
<feature type="region of interest" description="Disordered" evidence="1">
    <location>
        <begin position="1"/>
        <end position="21"/>
    </location>
</feature>
<evidence type="ECO:0000313" key="2">
    <source>
        <dbReference type="EMBL" id="AWO96232.1"/>
    </source>
</evidence>
<accession>A0A2U9AX20</accession>
<keyword evidence="3" id="KW-1185">Reference proteome</keyword>
<dbReference type="AlphaFoldDB" id="A0A2U9AX20"/>
<gene>
    <name evidence="2" type="ORF">SMAX5B_003625</name>
</gene>
<evidence type="ECO:0000313" key="3">
    <source>
        <dbReference type="Proteomes" id="UP000246464"/>
    </source>
</evidence>
<feature type="compositionally biased region" description="Basic and acidic residues" evidence="1">
    <location>
        <begin position="8"/>
        <end position="21"/>
    </location>
</feature>
<sequence>MTETQSAQREEGGAGGKSECRCREDDSELLTGFRSADKRRRRLWSCLGVSEHPLEELLTSHTRSASVCFYHQHFQVKPQRVDQTINNGFILLLGQKTQTVKCLQHGLESKDGFDFSLRNH</sequence>
<dbReference type="EMBL" id="CP026243">
    <property type="protein sequence ID" value="AWO96232.1"/>
    <property type="molecule type" value="Genomic_DNA"/>
</dbReference>
<organism evidence="2 3">
    <name type="scientific">Scophthalmus maximus</name>
    <name type="common">Turbot</name>
    <name type="synonym">Psetta maxima</name>
    <dbReference type="NCBI Taxonomy" id="52904"/>
    <lineage>
        <taxon>Eukaryota</taxon>
        <taxon>Metazoa</taxon>
        <taxon>Chordata</taxon>
        <taxon>Craniata</taxon>
        <taxon>Vertebrata</taxon>
        <taxon>Euteleostomi</taxon>
        <taxon>Actinopterygii</taxon>
        <taxon>Neopterygii</taxon>
        <taxon>Teleostei</taxon>
        <taxon>Neoteleostei</taxon>
        <taxon>Acanthomorphata</taxon>
        <taxon>Carangaria</taxon>
        <taxon>Pleuronectiformes</taxon>
        <taxon>Pleuronectoidei</taxon>
        <taxon>Scophthalmidae</taxon>
        <taxon>Scophthalmus</taxon>
    </lineage>
</organism>
<proteinExistence type="predicted"/>
<reference evidence="2 3" key="1">
    <citation type="submission" date="2017-12" db="EMBL/GenBank/DDBJ databases">
        <title>Integrating genomic resources of turbot (Scophthalmus maximus) in depth evaluation of genetic and physical mapping variation across individuals.</title>
        <authorList>
            <person name="Martinez P."/>
        </authorList>
    </citation>
    <scope>NUCLEOTIDE SEQUENCE [LARGE SCALE GENOMIC DNA]</scope>
</reference>
<name>A0A2U9AX20_SCOMX</name>
<dbReference type="Proteomes" id="UP000246464">
    <property type="component" value="Chromosome 1"/>
</dbReference>